<dbReference type="PANTHER" id="PTHR38041">
    <property type="entry name" value="CHORISMATE MUTASE"/>
    <property type="match status" value="1"/>
</dbReference>
<dbReference type="InterPro" id="IPR051331">
    <property type="entry name" value="Chorismate_mutase-related"/>
</dbReference>
<reference evidence="5 6" key="1">
    <citation type="submission" date="2020-08" db="EMBL/GenBank/DDBJ databases">
        <title>Genomic Encyclopedia of Type Strains, Phase IV (KMG-V): Genome sequencing to study the core and pangenomes of soil and plant-associated prokaryotes.</title>
        <authorList>
            <person name="Whitman W."/>
        </authorList>
    </citation>
    <scope>NUCLEOTIDE SEQUENCE [LARGE SCALE GENOMIC DNA]</scope>
    <source>
        <strain evidence="5 6">MP601</strain>
    </source>
</reference>
<keyword evidence="5" id="KW-0670">Pyruvate</keyword>
<feature type="domain" description="Chorismate mutase" evidence="4">
    <location>
        <begin position="8"/>
        <end position="98"/>
    </location>
</feature>
<keyword evidence="5" id="KW-0456">Lyase</keyword>
<dbReference type="GO" id="GO:0046417">
    <property type="term" value="P:chorismate metabolic process"/>
    <property type="evidence" value="ECO:0007669"/>
    <property type="project" value="InterPro"/>
</dbReference>
<keyword evidence="2" id="KW-0413">Isomerase</keyword>
<dbReference type="InterPro" id="IPR036979">
    <property type="entry name" value="CM_dom_sf"/>
</dbReference>
<dbReference type="RefSeq" id="WP_183589062.1">
    <property type="nucleotide sequence ID" value="NZ_JACHCA010000013.1"/>
</dbReference>
<dbReference type="GO" id="GO:0009697">
    <property type="term" value="P:salicylic acid biosynthetic process"/>
    <property type="evidence" value="ECO:0007669"/>
    <property type="project" value="InterPro"/>
</dbReference>
<dbReference type="SMART" id="SM00830">
    <property type="entry name" value="CM_2"/>
    <property type="match status" value="1"/>
</dbReference>
<sequence>MTTISNQPEECRDMTDIRREIDAIDRLVIALIGRRFKYVQAAAKFKRNPTDVASPERFKAMLAERRSWAQAEGLCPDAIEKMYADLVNHFIAEELKTWKAHHQ</sequence>
<evidence type="ECO:0000259" key="4">
    <source>
        <dbReference type="PROSITE" id="PS51168"/>
    </source>
</evidence>
<dbReference type="InterPro" id="IPR036263">
    <property type="entry name" value="Chorismate_II_sf"/>
</dbReference>
<dbReference type="EC" id="5.4.99.5" evidence="1"/>
<dbReference type="PANTHER" id="PTHR38041:SF1">
    <property type="entry name" value="CHORISMATE MUTASE"/>
    <property type="match status" value="1"/>
</dbReference>
<name>A0A841JKP5_9SPHI</name>
<feature type="binding site" evidence="3">
    <location>
        <position position="94"/>
    </location>
    <ligand>
        <name>substrate</name>
    </ligand>
</feature>
<evidence type="ECO:0000313" key="6">
    <source>
        <dbReference type="Proteomes" id="UP000548326"/>
    </source>
</evidence>
<dbReference type="AlphaFoldDB" id="A0A841JKP5"/>
<evidence type="ECO:0000313" key="5">
    <source>
        <dbReference type="EMBL" id="MBB6130176.1"/>
    </source>
</evidence>
<accession>A0A841JKP5</accession>
<gene>
    <name evidence="5" type="ORF">HDF22_004315</name>
</gene>
<dbReference type="EMBL" id="JACHCA010000013">
    <property type="protein sequence ID" value="MBB6130176.1"/>
    <property type="molecule type" value="Genomic_DNA"/>
</dbReference>
<feature type="binding site" evidence="3">
    <location>
        <position position="35"/>
    </location>
    <ligand>
        <name>substrate</name>
    </ligand>
</feature>
<dbReference type="GO" id="GO:0004106">
    <property type="term" value="F:chorismate mutase activity"/>
    <property type="evidence" value="ECO:0007669"/>
    <property type="project" value="UniProtKB-EC"/>
</dbReference>
<evidence type="ECO:0000256" key="2">
    <source>
        <dbReference type="ARBA" id="ARBA00023235"/>
    </source>
</evidence>
<proteinExistence type="predicted"/>
<dbReference type="Pfam" id="PF01817">
    <property type="entry name" value="CM_2"/>
    <property type="match status" value="1"/>
</dbReference>
<protein>
    <recommendedName>
        <fullName evidence="1">chorismate mutase</fullName>
        <ecNumber evidence="1">5.4.99.5</ecNumber>
    </recommendedName>
</protein>
<dbReference type="InterPro" id="IPR002701">
    <property type="entry name" value="CM_II_prokaryot"/>
</dbReference>
<dbReference type="Proteomes" id="UP000548326">
    <property type="component" value="Unassembled WGS sequence"/>
</dbReference>
<feature type="binding site" evidence="3">
    <location>
        <position position="46"/>
    </location>
    <ligand>
        <name>substrate</name>
    </ligand>
</feature>
<organism evidence="5 6">
    <name type="scientific">Mucilaginibacter lappiensis</name>
    <dbReference type="NCBI Taxonomy" id="354630"/>
    <lineage>
        <taxon>Bacteria</taxon>
        <taxon>Pseudomonadati</taxon>
        <taxon>Bacteroidota</taxon>
        <taxon>Sphingobacteriia</taxon>
        <taxon>Sphingobacteriales</taxon>
        <taxon>Sphingobacteriaceae</taxon>
        <taxon>Mucilaginibacter</taxon>
    </lineage>
</organism>
<dbReference type="PIRSF" id="PIRSF029775">
    <property type="entry name" value="Isochor_pyr_lyas"/>
    <property type="match status" value="1"/>
</dbReference>
<dbReference type="GO" id="GO:0016835">
    <property type="term" value="F:carbon-oxygen lyase activity"/>
    <property type="evidence" value="ECO:0007669"/>
    <property type="project" value="InterPro"/>
</dbReference>
<dbReference type="InterPro" id="IPR008241">
    <property type="entry name" value="Isochorismate_pyruvate-lyase"/>
</dbReference>
<evidence type="ECO:0000256" key="1">
    <source>
        <dbReference type="ARBA" id="ARBA00012404"/>
    </source>
</evidence>
<feature type="binding site" evidence="3">
    <location>
        <position position="18"/>
    </location>
    <ligand>
        <name>substrate</name>
    </ligand>
</feature>
<dbReference type="SUPFAM" id="SSF48600">
    <property type="entry name" value="Chorismate mutase II"/>
    <property type="match status" value="1"/>
</dbReference>
<evidence type="ECO:0000256" key="3">
    <source>
        <dbReference type="PIRSR" id="PIRSR029775-1"/>
    </source>
</evidence>
<dbReference type="Gene3D" id="1.20.59.10">
    <property type="entry name" value="Chorismate mutase"/>
    <property type="match status" value="1"/>
</dbReference>
<comment type="caution">
    <text evidence="5">The sequence shown here is derived from an EMBL/GenBank/DDBJ whole genome shotgun (WGS) entry which is preliminary data.</text>
</comment>
<dbReference type="NCBIfam" id="NF005475">
    <property type="entry name" value="PRK07075.1"/>
    <property type="match status" value="1"/>
</dbReference>
<dbReference type="PROSITE" id="PS51168">
    <property type="entry name" value="CHORISMATE_MUT_2"/>
    <property type="match status" value="1"/>
</dbReference>